<keyword evidence="9" id="KW-1185">Reference proteome</keyword>
<dbReference type="EMBL" id="CP001089">
    <property type="protein sequence ID" value="ACD96096.1"/>
    <property type="molecule type" value="Genomic_DNA"/>
</dbReference>
<evidence type="ECO:0000259" key="6">
    <source>
        <dbReference type="Pfam" id="PF07883"/>
    </source>
</evidence>
<reference evidence="8 9" key="1">
    <citation type="submission" date="2008-05" db="EMBL/GenBank/DDBJ databases">
        <title>Complete sequence of chromosome of Geobacter lovleyi SZ.</title>
        <authorList>
            <consortium name="US DOE Joint Genome Institute"/>
            <person name="Lucas S."/>
            <person name="Copeland A."/>
            <person name="Lapidus A."/>
            <person name="Glavina del Rio T."/>
            <person name="Dalin E."/>
            <person name="Tice H."/>
            <person name="Bruce D."/>
            <person name="Goodwin L."/>
            <person name="Pitluck S."/>
            <person name="Chertkov O."/>
            <person name="Meincke L."/>
            <person name="Brettin T."/>
            <person name="Detter J.C."/>
            <person name="Han C."/>
            <person name="Tapia R."/>
            <person name="Kuske C.R."/>
            <person name="Schmutz J."/>
            <person name="Larimer F."/>
            <person name="Land M."/>
            <person name="Hauser L."/>
            <person name="Kyrpides N."/>
            <person name="Mikhailova N."/>
            <person name="Sung Y."/>
            <person name="Fletcher K.E."/>
            <person name="Ritalahti K.M."/>
            <person name="Loeffler F.E."/>
            <person name="Richardson P."/>
        </authorList>
    </citation>
    <scope>NUCLEOTIDE SEQUENCE [LARGE SCALE GENOMIC DNA]</scope>
    <source>
        <strain evidence="9">ATCC BAA-1151 / DSM 17278 / SZ</strain>
    </source>
</reference>
<keyword evidence="1 5" id="KW-0732">Signal</keyword>
<evidence type="ECO:0000256" key="4">
    <source>
        <dbReference type="ARBA" id="ARBA00023288"/>
    </source>
</evidence>
<evidence type="ECO:0000313" key="8">
    <source>
        <dbReference type="EMBL" id="ACD96096.1"/>
    </source>
</evidence>
<dbReference type="KEGG" id="glo:Glov_2380"/>
<evidence type="ECO:0000256" key="5">
    <source>
        <dbReference type="SAM" id="SignalP"/>
    </source>
</evidence>
<dbReference type="AlphaFoldDB" id="B3E5A9"/>
<dbReference type="eggNOG" id="COG1917">
    <property type="taxonomic scope" value="Bacteria"/>
</dbReference>
<name>B3E5A9_TRIL1</name>
<feature type="domain" description="C-type lysozyme inhibitor" evidence="7">
    <location>
        <begin position="39"/>
        <end position="95"/>
    </location>
</feature>
<evidence type="ECO:0000256" key="2">
    <source>
        <dbReference type="ARBA" id="ARBA00023136"/>
    </source>
</evidence>
<feature type="chain" id="PRO_5002786119" evidence="5">
    <location>
        <begin position="25"/>
        <end position="231"/>
    </location>
</feature>
<dbReference type="InterPro" id="IPR047142">
    <property type="entry name" value="OryJ/VirC-like"/>
</dbReference>
<dbReference type="SUPFAM" id="SSF141488">
    <property type="entry name" value="YdhA-like"/>
    <property type="match status" value="1"/>
</dbReference>
<dbReference type="Gene3D" id="2.60.120.10">
    <property type="entry name" value="Jelly Rolls"/>
    <property type="match status" value="1"/>
</dbReference>
<evidence type="ECO:0000313" key="9">
    <source>
        <dbReference type="Proteomes" id="UP000002420"/>
    </source>
</evidence>
<feature type="domain" description="Cupin type-2" evidence="6">
    <location>
        <begin position="150"/>
        <end position="219"/>
    </location>
</feature>
<dbReference type="PANTHER" id="PTHR36156:SF2">
    <property type="entry name" value="CUPIN TYPE-2 DOMAIN-CONTAINING PROTEIN"/>
    <property type="match status" value="1"/>
</dbReference>
<keyword evidence="3" id="KW-0564">Palmitate</keyword>
<dbReference type="Pfam" id="PF09864">
    <property type="entry name" value="MliC"/>
    <property type="match status" value="1"/>
</dbReference>
<dbReference type="InterPro" id="IPR018660">
    <property type="entry name" value="MliC"/>
</dbReference>
<feature type="signal peptide" evidence="5">
    <location>
        <begin position="1"/>
        <end position="24"/>
    </location>
</feature>
<dbReference type="InterPro" id="IPR013096">
    <property type="entry name" value="Cupin_2"/>
</dbReference>
<accession>B3E5A9</accession>
<dbReference type="PANTHER" id="PTHR36156">
    <property type="entry name" value="SLR2101 PROTEIN"/>
    <property type="match status" value="1"/>
</dbReference>
<dbReference type="Gene3D" id="2.40.128.200">
    <property type="match status" value="1"/>
</dbReference>
<evidence type="ECO:0000256" key="3">
    <source>
        <dbReference type="ARBA" id="ARBA00023139"/>
    </source>
</evidence>
<evidence type="ECO:0000259" key="7">
    <source>
        <dbReference type="Pfam" id="PF09864"/>
    </source>
</evidence>
<dbReference type="SUPFAM" id="SSF51182">
    <property type="entry name" value="RmlC-like cupins"/>
    <property type="match status" value="1"/>
</dbReference>
<keyword evidence="2" id="KW-0472">Membrane</keyword>
<keyword evidence="4" id="KW-0449">Lipoprotein</keyword>
<dbReference type="Proteomes" id="UP000002420">
    <property type="component" value="Chromosome"/>
</dbReference>
<organism evidence="8 9">
    <name type="scientific">Trichlorobacter lovleyi (strain ATCC BAA-1151 / DSM 17278 / SZ)</name>
    <name type="common">Geobacter lovleyi</name>
    <dbReference type="NCBI Taxonomy" id="398767"/>
    <lineage>
        <taxon>Bacteria</taxon>
        <taxon>Pseudomonadati</taxon>
        <taxon>Thermodesulfobacteriota</taxon>
        <taxon>Desulfuromonadia</taxon>
        <taxon>Geobacterales</taxon>
        <taxon>Geobacteraceae</taxon>
        <taxon>Trichlorobacter</taxon>
    </lineage>
</organism>
<proteinExistence type="predicted"/>
<dbReference type="HOGENOM" id="CLU_1198400_0_0_7"/>
<dbReference type="InterPro" id="IPR011051">
    <property type="entry name" value="RmlC_Cupin_sf"/>
</dbReference>
<sequence>MKGETMVRLAIAGILLLCALPLSAATLPCSGAQQVSATYAAAGGEQLQACFDLVRKNVTVGLADGSRVVLPVAVSGSGARYSDGTRTFWEHQGIGRYFVGEKLLFEGGPAPAAGYKGGVTSKLLKQTTLTANGQKIAYPVTDRAEVTAMTVDLAPGAETGWHKHAIPVYAYVLAGVIEVELEGGQRIAYKAGDAIIEVVDAFHNGSNRGTEPVRLVVFYTGIKNQPNVVRR</sequence>
<gene>
    <name evidence="8" type="ordered locus">Glov_2380</name>
</gene>
<dbReference type="STRING" id="398767.Glov_2380"/>
<dbReference type="CDD" id="cd02236">
    <property type="entry name" value="cupin_CV2614-like"/>
    <property type="match status" value="1"/>
</dbReference>
<evidence type="ECO:0000256" key="1">
    <source>
        <dbReference type="ARBA" id="ARBA00022729"/>
    </source>
</evidence>
<dbReference type="InterPro" id="IPR014710">
    <property type="entry name" value="RmlC-like_jellyroll"/>
</dbReference>
<dbReference type="Pfam" id="PF07883">
    <property type="entry name" value="Cupin_2"/>
    <property type="match status" value="1"/>
</dbReference>
<dbReference type="InterPro" id="IPR036328">
    <property type="entry name" value="MliC_sf"/>
</dbReference>
<protein>
    <submittedName>
        <fullName evidence="8">Cupin 2 conserved barrel domain protein</fullName>
    </submittedName>
</protein>